<evidence type="ECO:0000256" key="1">
    <source>
        <dbReference type="ARBA" id="ARBA00001946"/>
    </source>
</evidence>
<keyword evidence="6" id="KW-0963">Cytoplasm</keyword>
<comment type="cofactor">
    <cofactor evidence="1 21">
        <name>Mg(2+)</name>
        <dbReference type="ChEBI" id="CHEBI:18420"/>
    </cofactor>
</comment>
<dbReference type="FunFam" id="3.30.200.20:FF:000148">
    <property type="entry name" value="Serine/threonine-protein kinase RIO1"/>
    <property type="match status" value="1"/>
</dbReference>
<feature type="binding site" evidence="21">
    <location>
        <position position="280"/>
    </location>
    <ligand>
        <name>Mg(2+)</name>
        <dbReference type="ChEBI" id="CHEBI:18420"/>
    </ligand>
</feature>
<comment type="subcellular location">
    <subcellularLocation>
        <location evidence="2">Cytoplasm</location>
    </subcellularLocation>
</comment>
<keyword evidence="12 18" id="KW-0418">Kinase</keyword>
<evidence type="ECO:0000256" key="10">
    <source>
        <dbReference type="ARBA" id="ARBA00022723"/>
    </source>
</evidence>
<comment type="similarity">
    <text evidence="3 18">Belongs to the protein kinase superfamily. RIO-type Ser/Thr kinase family.</text>
</comment>
<dbReference type="GO" id="GO:0005524">
    <property type="term" value="F:ATP binding"/>
    <property type="evidence" value="ECO:0007669"/>
    <property type="project" value="UniProtKB-KW"/>
</dbReference>
<sequence>MESLEEDVEKVNLTDDKDYCYDDDDFSADGCDVYYEEDGHTQNIQPTNAYHYNRQEEIEKTFQPVSALFQKYSNKINVDSYINRQEEEERRINETSRCRVKDKSDRATFENALDRKTCLRIFKLLNQNVISSVEGCISSGKEANVYYAARDDGTSRAIKVYKTSILKFKDRRRYVEGDFRFRHTVSHKNPRKMVQAWAEKEMRNLSRIHSAGILSPKPYILKDNVLVMSLIGKNGIPAPLLKNAELSDSSYCQIYVDCVYLMKRLYYDCKLVHADLSEYNLLYSEGQVYLIDVSQSVETDHQNAMNFLRKDCDNITSYFKKKGVDVLTVQQLTNFVTDSSVLPKDTFKYMKNAVNTVEENDEESKVNEEVFKQAYIPSRLDEVIDPEREVFTGNKDALYLTVTGMKSALLTKSEHEDFEEDSKNLDEESDDSSQSDEDLDESQPKNFTNSRRPRDESPNSKKERKKALKEIRREKQKTKVPKHVKKRKEKIAHQNSKK</sequence>
<dbReference type="AlphaFoldDB" id="A0AAV4XL83"/>
<dbReference type="Proteomes" id="UP001054945">
    <property type="component" value="Unassembled WGS sequence"/>
</dbReference>
<evidence type="ECO:0000256" key="6">
    <source>
        <dbReference type="ARBA" id="ARBA00022490"/>
    </source>
</evidence>
<dbReference type="InterPro" id="IPR011009">
    <property type="entry name" value="Kinase-like_dom_sf"/>
</dbReference>
<feature type="binding site" evidence="21">
    <location>
        <position position="292"/>
    </location>
    <ligand>
        <name>Mg(2+)</name>
        <dbReference type="ChEBI" id="CHEBI:18420"/>
    </ligand>
</feature>
<evidence type="ECO:0000256" key="16">
    <source>
        <dbReference type="ARBA" id="ARBA00047899"/>
    </source>
</evidence>
<dbReference type="SMART" id="SM00090">
    <property type="entry name" value="RIO"/>
    <property type="match status" value="1"/>
</dbReference>
<evidence type="ECO:0000256" key="13">
    <source>
        <dbReference type="ARBA" id="ARBA00022801"/>
    </source>
</evidence>
<accession>A0AAV4XL83</accession>
<keyword evidence="9 18" id="KW-0808">Transferase</keyword>
<evidence type="ECO:0000313" key="25">
    <source>
        <dbReference type="Proteomes" id="UP001054945"/>
    </source>
</evidence>
<evidence type="ECO:0000256" key="21">
    <source>
        <dbReference type="PIRSR" id="PIRSR038147-3"/>
    </source>
</evidence>
<feature type="active site" description="Proton acceptor" evidence="19">
    <location>
        <position position="275"/>
    </location>
</feature>
<evidence type="ECO:0000256" key="4">
    <source>
        <dbReference type="ARBA" id="ARBA00012513"/>
    </source>
</evidence>
<keyword evidence="11 18" id="KW-0547">Nucleotide-binding</keyword>
<keyword evidence="15" id="KW-0460">Magnesium</keyword>
<feature type="binding site" evidence="20">
    <location>
        <position position="231"/>
    </location>
    <ligand>
        <name>ATP</name>
        <dbReference type="ChEBI" id="CHEBI:30616"/>
    </ligand>
</feature>
<dbReference type="Gene3D" id="3.30.200.20">
    <property type="entry name" value="Phosphorylase Kinase, domain 1"/>
    <property type="match status" value="1"/>
</dbReference>
<evidence type="ECO:0000256" key="15">
    <source>
        <dbReference type="ARBA" id="ARBA00022842"/>
    </source>
</evidence>
<comment type="catalytic activity">
    <reaction evidence="16 18">
        <text>L-threonyl-[protein] + ATP = O-phospho-L-threonyl-[protein] + ADP + H(+)</text>
        <dbReference type="Rhea" id="RHEA:46608"/>
        <dbReference type="Rhea" id="RHEA-COMP:11060"/>
        <dbReference type="Rhea" id="RHEA-COMP:11605"/>
        <dbReference type="ChEBI" id="CHEBI:15378"/>
        <dbReference type="ChEBI" id="CHEBI:30013"/>
        <dbReference type="ChEBI" id="CHEBI:30616"/>
        <dbReference type="ChEBI" id="CHEBI:61977"/>
        <dbReference type="ChEBI" id="CHEBI:456216"/>
        <dbReference type="EC" id="2.7.11.1"/>
    </reaction>
</comment>
<proteinExistence type="inferred from homology"/>
<evidence type="ECO:0000256" key="7">
    <source>
        <dbReference type="ARBA" id="ARBA00022517"/>
    </source>
</evidence>
<comment type="caution">
    <text evidence="24">The sequence shown here is derived from an EMBL/GenBank/DDBJ whole genome shotgun (WGS) entry which is preliminary data.</text>
</comment>
<gene>
    <name evidence="24" type="primary">RIOK1</name>
    <name evidence="24" type="ORF">CEXT_750041</name>
</gene>
<feature type="compositionally biased region" description="Basic and acidic residues" evidence="22">
    <location>
        <begin position="452"/>
        <end position="461"/>
    </location>
</feature>
<dbReference type="InterPro" id="IPR018934">
    <property type="entry name" value="RIO_dom"/>
</dbReference>
<dbReference type="CDD" id="cd05147">
    <property type="entry name" value="RIO1_euk"/>
    <property type="match status" value="1"/>
</dbReference>
<feature type="binding site" evidence="20">
    <location>
        <position position="229"/>
    </location>
    <ligand>
        <name>ATP</name>
        <dbReference type="ChEBI" id="CHEBI:30616"/>
    </ligand>
</feature>
<feature type="active site" description="4-aspartylphosphate intermediate" evidence="19">
    <location>
        <position position="292"/>
    </location>
</feature>
<feature type="binding site" evidence="20">
    <location>
        <position position="159"/>
    </location>
    <ligand>
        <name>ATP</name>
        <dbReference type="ChEBI" id="CHEBI:30616"/>
    </ligand>
</feature>
<protein>
    <recommendedName>
        <fullName evidence="5 18">Serine/threonine-protein kinase RIO1</fullName>
        <ecNumber evidence="4 18">2.7.11.1</ecNumber>
    </recommendedName>
</protein>
<keyword evidence="25" id="KW-1185">Reference proteome</keyword>
<dbReference type="GO" id="GO:0005737">
    <property type="term" value="C:cytoplasm"/>
    <property type="evidence" value="ECO:0007669"/>
    <property type="project" value="UniProtKB-SubCell"/>
</dbReference>
<keyword evidence="13" id="KW-0378">Hydrolase</keyword>
<evidence type="ECO:0000256" key="17">
    <source>
        <dbReference type="ARBA" id="ARBA00048679"/>
    </source>
</evidence>
<dbReference type="PROSITE" id="PS01245">
    <property type="entry name" value="RIO1"/>
    <property type="match status" value="1"/>
</dbReference>
<dbReference type="SUPFAM" id="SSF56112">
    <property type="entry name" value="Protein kinase-like (PK-like)"/>
    <property type="match status" value="1"/>
</dbReference>
<dbReference type="InterPro" id="IPR018935">
    <property type="entry name" value="RIO_kinase_CS"/>
</dbReference>
<keyword evidence="14 18" id="KW-0067">ATP-binding</keyword>
<dbReference type="GO" id="GO:0004674">
    <property type="term" value="F:protein serine/threonine kinase activity"/>
    <property type="evidence" value="ECO:0007669"/>
    <property type="project" value="UniProtKB-KW"/>
</dbReference>
<reference evidence="24 25" key="1">
    <citation type="submission" date="2021-06" db="EMBL/GenBank/DDBJ databases">
        <title>Caerostris extrusa draft genome.</title>
        <authorList>
            <person name="Kono N."/>
            <person name="Arakawa K."/>
        </authorList>
    </citation>
    <scope>NUCLEOTIDE SEQUENCE [LARGE SCALE GENOMIC DNA]</scope>
</reference>
<evidence type="ECO:0000259" key="23">
    <source>
        <dbReference type="SMART" id="SM00090"/>
    </source>
</evidence>
<evidence type="ECO:0000256" key="18">
    <source>
        <dbReference type="PIRNR" id="PIRNR038147"/>
    </source>
</evidence>
<evidence type="ECO:0000313" key="24">
    <source>
        <dbReference type="EMBL" id="GIY94696.1"/>
    </source>
</evidence>
<dbReference type="EC" id="2.7.11.1" evidence="4 18"/>
<feature type="compositionally biased region" description="Basic residues" evidence="22">
    <location>
        <begin position="474"/>
        <end position="498"/>
    </location>
</feature>
<evidence type="ECO:0000256" key="20">
    <source>
        <dbReference type="PIRSR" id="PIRSR038147-2"/>
    </source>
</evidence>
<evidence type="ECO:0000256" key="19">
    <source>
        <dbReference type="PIRSR" id="PIRSR038147-1"/>
    </source>
</evidence>
<evidence type="ECO:0000256" key="14">
    <source>
        <dbReference type="ARBA" id="ARBA00022840"/>
    </source>
</evidence>
<dbReference type="PIRSF" id="PIRSF038147">
    <property type="entry name" value="Ser/Thr_PK_RIO1"/>
    <property type="match status" value="1"/>
</dbReference>
<feature type="domain" description="RIO kinase" evidence="23">
    <location>
        <begin position="102"/>
        <end position="338"/>
    </location>
</feature>
<dbReference type="EMBL" id="BPLR01000417">
    <property type="protein sequence ID" value="GIY94696.1"/>
    <property type="molecule type" value="Genomic_DNA"/>
</dbReference>
<evidence type="ECO:0000256" key="5">
    <source>
        <dbReference type="ARBA" id="ARBA00016038"/>
    </source>
</evidence>
<dbReference type="GO" id="GO:0016787">
    <property type="term" value="F:hydrolase activity"/>
    <property type="evidence" value="ECO:0007669"/>
    <property type="project" value="UniProtKB-KW"/>
</dbReference>
<organism evidence="24 25">
    <name type="scientific">Caerostris extrusa</name>
    <name type="common">Bark spider</name>
    <name type="synonym">Caerostris bankana</name>
    <dbReference type="NCBI Taxonomy" id="172846"/>
    <lineage>
        <taxon>Eukaryota</taxon>
        <taxon>Metazoa</taxon>
        <taxon>Ecdysozoa</taxon>
        <taxon>Arthropoda</taxon>
        <taxon>Chelicerata</taxon>
        <taxon>Arachnida</taxon>
        <taxon>Araneae</taxon>
        <taxon>Araneomorphae</taxon>
        <taxon>Entelegynae</taxon>
        <taxon>Araneoidea</taxon>
        <taxon>Araneidae</taxon>
        <taxon>Caerostris</taxon>
    </lineage>
</organism>
<dbReference type="Gene3D" id="1.10.510.10">
    <property type="entry name" value="Transferase(Phosphotransferase) domain 1"/>
    <property type="match status" value="1"/>
</dbReference>
<dbReference type="InterPro" id="IPR017407">
    <property type="entry name" value="Ser/Thr_kinase_Rio1"/>
</dbReference>
<dbReference type="Pfam" id="PF01163">
    <property type="entry name" value="RIO1"/>
    <property type="match status" value="1"/>
</dbReference>
<evidence type="ECO:0000256" key="3">
    <source>
        <dbReference type="ARBA" id="ARBA00009196"/>
    </source>
</evidence>
<keyword evidence="7" id="KW-0690">Ribosome biogenesis</keyword>
<dbReference type="InterPro" id="IPR051272">
    <property type="entry name" value="RIO-type_Ser/Thr_kinase"/>
</dbReference>
<name>A0AAV4XL83_CAEEX</name>
<feature type="compositionally biased region" description="Acidic residues" evidence="22">
    <location>
        <begin position="427"/>
        <end position="441"/>
    </location>
</feature>
<feature type="region of interest" description="Disordered" evidence="22">
    <location>
        <begin position="413"/>
        <end position="498"/>
    </location>
</feature>
<evidence type="ECO:0000256" key="22">
    <source>
        <dbReference type="SAM" id="MobiDB-lite"/>
    </source>
</evidence>
<dbReference type="GO" id="GO:0046872">
    <property type="term" value="F:metal ion binding"/>
    <property type="evidence" value="ECO:0007669"/>
    <property type="project" value="UniProtKB-KW"/>
</dbReference>
<evidence type="ECO:0000256" key="12">
    <source>
        <dbReference type="ARBA" id="ARBA00022777"/>
    </source>
</evidence>
<evidence type="ECO:0000256" key="11">
    <source>
        <dbReference type="ARBA" id="ARBA00022741"/>
    </source>
</evidence>
<dbReference type="GO" id="GO:0042254">
    <property type="term" value="P:ribosome biogenesis"/>
    <property type="evidence" value="ECO:0007669"/>
    <property type="project" value="UniProtKB-KW"/>
</dbReference>
<evidence type="ECO:0000256" key="8">
    <source>
        <dbReference type="ARBA" id="ARBA00022527"/>
    </source>
</evidence>
<evidence type="ECO:0000256" key="9">
    <source>
        <dbReference type="ARBA" id="ARBA00022679"/>
    </source>
</evidence>
<comment type="catalytic activity">
    <reaction evidence="17 18">
        <text>L-seryl-[protein] + ATP = O-phospho-L-seryl-[protein] + ADP + H(+)</text>
        <dbReference type="Rhea" id="RHEA:17989"/>
        <dbReference type="Rhea" id="RHEA-COMP:9863"/>
        <dbReference type="Rhea" id="RHEA-COMP:11604"/>
        <dbReference type="ChEBI" id="CHEBI:15378"/>
        <dbReference type="ChEBI" id="CHEBI:29999"/>
        <dbReference type="ChEBI" id="CHEBI:30616"/>
        <dbReference type="ChEBI" id="CHEBI:83421"/>
        <dbReference type="ChEBI" id="CHEBI:456216"/>
        <dbReference type="EC" id="2.7.11.1"/>
    </reaction>
</comment>
<keyword evidence="10" id="KW-0479">Metal-binding</keyword>
<dbReference type="PANTHER" id="PTHR45723">
    <property type="entry name" value="SERINE/THREONINE-PROTEIN KINASE RIO1"/>
    <property type="match status" value="1"/>
</dbReference>
<keyword evidence="8 18" id="KW-0723">Serine/threonine-protein kinase</keyword>
<evidence type="ECO:0000256" key="2">
    <source>
        <dbReference type="ARBA" id="ARBA00004496"/>
    </source>
</evidence>
<dbReference type="InterPro" id="IPR000687">
    <property type="entry name" value="RIO_kinase"/>
</dbReference>